<dbReference type="Proteomes" id="UP000799118">
    <property type="component" value="Unassembled WGS sequence"/>
</dbReference>
<protein>
    <recommendedName>
        <fullName evidence="3">F-box domain-containing protein</fullName>
    </recommendedName>
</protein>
<keyword evidence="2" id="KW-1185">Reference proteome</keyword>
<accession>A0A6A4IMC9</accession>
<dbReference type="EMBL" id="ML769387">
    <property type="protein sequence ID" value="KAE9409605.1"/>
    <property type="molecule type" value="Genomic_DNA"/>
</dbReference>
<dbReference type="AlphaFoldDB" id="A0A6A4IMC9"/>
<sequence>MIAFSAAWRAEALSLVFQSRPSSQTFTLEPNIIPSLTQLCLGELLSECTTQEFYDLVPCLPVHLRLELVRYAAIHCPLSSSKLRALLGTDGHADGELLVIGPSASSVHFRQTRATVSALQGESVDWDMEDSTPNPLQSLIIVSNRLAMSTVLTFPPTITHLALINLENPIPLHQLPALCPLLLFLDLSYNLWLTNMSVDTLKSIERVDWSRWSQLKTLGWRECFIPDGMLDSLNKRRWDDVEVMY</sequence>
<reference evidence="1" key="1">
    <citation type="journal article" date="2019" name="Environ. Microbiol.">
        <title>Fungal ecological strategies reflected in gene transcription - a case study of two litter decomposers.</title>
        <authorList>
            <person name="Barbi F."/>
            <person name="Kohler A."/>
            <person name="Barry K."/>
            <person name="Baskaran P."/>
            <person name="Daum C."/>
            <person name="Fauchery L."/>
            <person name="Ihrmark K."/>
            <person name="Kuo A."/>
            <person name="LaButti K."/>
            <person name="Lipzen A."/>
            <person name="Morin E."/>
            <person name="Grigoriev I.V."/>
            <person name="Henrissat B."/>
            <person name="Lindahl B."/>
            <person name="Martin F."/>
        </authorList>
    </citation>
    <scope>NUCLEOTIDE SEQUENCE</scope>
    <source>
        <strain evidence="1">JB14</strain>
    </source>
</reference>
<evidence type="ECO:0000313" key="2">
    <source>
        <dbReference type="Proteomes" id="UP000799118"/>
    </source>
</evidence>
<gene>
    <name evidence="1" type="ORF">BT96DRAFT_848244</name>
</gene>
<evidence type="ECO:0008006" key="3">
    <source>
        <dbReference type="Google" id="ProtNLM"/>
    </source>
</evidence>
<evidence type="ECO:0000313" key="1">
    <source>
        <dbReference type="EMBL" id="KAE9409605.1"/>
    </source>
</evidence>
<dbReference type="OrthoDB" id="3264363at2759"/>
<proteinExistence type="predicted"/>
<organism evidence="1 2">
    <name type="scientific">Gymnopus androsaceus JB14</name>
    <dbReference type="NCBI Taxonomy" id="1447944"/>
    <lineage>
        <taxon>Eukaryota</taxon>
        <taxon>Fungi</taxon>
        <taxon>Dikarya</taxon>
        <taxon>Basidiomycota</taxon>
        <taxon>Agaricomycotina</taxon>
        <taxon>Agaricomycetes</taxon>
        <taxon>Agaricomycetidae</taxon>
        <taxon>Agaricales</taxon>
        <taxon>Marasmiineae</taxon>
        <taxon>Omphalotaceae</taxon>
        <taxon>Gymnopus</taxon>
    </lineage>
</organism>
<name>A0A6A4IMC9_9AGAR</name>